<dbReference type="PANTHER" id="PTHR37936:SF3">
    <property type="entry name" value="TRANSPOSASE INSC FOR INSERTION ELEMENT IS2A-RELATED"/>
    <property type="match status" value="1"/>
</dbReference>
<dbReference type="GO" id="GO:0043565">
    <property type="term" value="F:sequence-specific DNA binding"/>
    <property type="evidence" value="ECO:0007669"/>
    <property type="project" value="InterPro"/>
</dbReference>
<accession>A0A6P1BYV7</accession>
<dbReference type="InterPro" id="IPR002514">
    <property type="entry name" value="Transposase_8"/>
</dbReference>
<dbReference type="InterPro" id="IPR010921">
    <property type="entry name" value="Trp_repressor/repl_initiator"/>
</dbReference>
<dbReference type="GO" id="GO:0004803">
    <property type="term" value="F:transposase activity"/>
    <property type="evidence" value="ECO:0007669"/>
    <property type="project" value="InterPro"/>
</dbReference>
<organism evidence="1 2">
    <name type="scientific">Bradyrhizobium uaiense</name>
    <dbReference type="NCBI Taxonomy" id="2594946"/>
    <lineage>
        <taxon>Bacteria</taxon>
        <taxon>Pseudomonadati</taxon>
        <taxon>Pseudomonadota</taxon>
        <taxon>Alphaproteobacteria</taxon>
        <taxon>Hyphomicrobiales</taxon>
        <taxon>Nitrobacteraceae</taxon>
        <taxon>Bradyrhizobium</taxon>
    </lineage>
</organism>
<comment type="caution">
    <text evidence="1">The sequence shown here is derived from an EMBL/GenBank/DDBJ whole genome shotgun (WGS) entry which is preliminary data.</text>
</comment>
<sequence length="131" mass="14188">MSISITMPMPDDRTCQVIEHLEARPLRPRRGWSVEAKTRLVEETLAPGANVSAIARGAGISPSQLFGWRRRVMAREPVASAGGDSQPMTFTRFETGHCAVVEIVVGDIVVRAGRDIDGDHLATVLRAVRGA</sequence>
<dbReference type="GO" id="GO:0006313">
    <property type="term" value="P:DNA transposition"/>
    <property type="evidence" value="ECO:0007669"/>
    <property type="project" value="InterPro"/>
</dbReference>
<dbReference type="AlphaFoldDB" id="A0A6P1BYV7"/>
<name>A0A6P1BYV7_9BRAD</name>
<keyword evidence="2" id="KW-1185">Reference proteome</keyword>
<dbReference type="EMBL" id="VKHP01000454">
    <property type="protein sequence ID" value="NEV02831.1"/>
    <property type="molecule type" value="Genomic_DNA"/>
</dbReference>
<dbReference type="Proteomes" id="UP000468531">
    <property type="component" value="Unassembled WGS sequence"/>
</dbReference>
<dbReference type="SUPFAM" id="SSF48295">
    <property type="entry name" value="TrpR-like"/>
    <property type="match status" value="1"/>
</dbReference>
<protein>
    <submittedName>
        <fullName evidence="1">Transposase</fullName>
    </submittedName>
</protein>
<evidence type="ECO:0000313" key="2">
    <source>
        <dbReference type="Proteomes" id="UP000468531"/>
    </source>
</evidence>
<dbReference type="PANTHER" id="PTHR37936">
    <property type="entry name" value="TRANSPOSASE INSC FOR INSERTION ELEMENT IS2A-RELATED"/>
    <property type="match status" value="1"/>
</dbReference>
<proteinExistence type="predicted"/>
<reference evidence="1 2" key="1">
    <citation type="journal article" date="2020" name="Arch. Microbiol.">
        <title>Bradyrhizobium uaiense sp. nov., a new highly efficient cowpea symbiont.</title>
        <authorList>
            <person name="Cabral Michel D."/>
            <person name="Azarias Guimaraes A."/>
            <person name="Martins da Costa E."/>
            <person name="Soares de Carvalho T."/>
            <person name="Balsanelli E."/>
            <person name="Willems A."/>
            <person name="Maltempi de Souza E."/>
            <person name="de Souza Moreira F.M."/>
        </authorList>
    </citation>
    <scope>NUCLEOTIDE SEQUENCE [LARGE SCALE GENOMIC DNA]</scope>
    <source>
        <strain evidence="1 2">UFLA 03-164</strain>
    </source>
</reference>
<dbReference type="Pfam" id="PF01527">
    <property type="entry name" value="HTH_Tnp_1"/>
    <property type="match status" value="1"/>
</dbReference>
<evidence type="ECO:0000313" key="1">
    <source>
        <dbReference type="EMBL" id="NEV02831.1"/>
    </source>
</evidence>
<gene>
    <name evidence="1" type="ORF">FNJ47_46035</name>
</gene>